<gene>
    <name evidence="2" type="ORF">FISHEDRAFT_55736</name>
</gene>
<accession>A0A0D7AN75</accession>
<keyword evidence="3" id="KW-1185">Reference proteome</keyword>
<organism evidence="2 3">
    <name type="scientific">Fistulina hepatica ATCC 64428</name>
    <dbReference type="NCBI Taxonomy" id="1128425"/>
    <lineage>
        <taxon>Eukaryota</taxon>
        <taxon>Fungi</taxon>
        <taxon>Dikarya</taxon>
        <taxon>Basidiomycota</taxon>
        <taxon>Agaricomycotina</taxon>
        <taxon>Agaricomycetes</taxon>
        <taxon>Agaricomycetidae</taxon>
        <taxon>Agaricales</taxon>
        <taxon>Fistulinaceae</taxon>
        <taxon>Fistulina</taxon>
    </lineage>
</organism>
<dbReference type="Proteomes" id="UP000054144">
    <property type="component" value="Unassembled WGS sequence"/>
</dbReference>
<keyword evidence="1" id="KW-1133">Transmembrane helix</keyword>
<dbReference type="AlphaFoldDB" id="A0A0D7AN75"/>
<proteinExistence type="predicted"/>
<sequence length="182" mass="19657">MEPSNFLISLPLGIIPTAVVATFTLAIASIIWARTTVYLVPLPTIAGALVCLQRPDIAAQLWAFWAYPFVVPICINIFGSEVLRKGNIDLLLLLLLVGAPSFVLWAIKVSFILPIQRPETIMSIVAAAGWGSLGPFVGWLSSLCQLCNLCGGQQSSSLEETAQSKHTLSDIMDVPPPYDSYV</sequence>
<keyword evidence="1" id="KW-0472">Membrane</keyword>
<evidence type="ECO:0000256" key="1">
    <source>
        <dbReference type="SAM" id="Phobius"/>
    </source>
</evidence>
<evidence type="ECO:0000313" key="3">
    <source>
        <dbReference type="Proteomes" id="UP000054144"/>
    </source>
</evidence>
<feature type="transmembrane region" description="Helical" evidence="1">
    <location>
        <begin position="61"/>
        <end position="78"/>
    </location>
</feature>
<feature type="transmembrane region" description="Helical" evidence="1">
    <location>
        <begin position="121"/>
        <end position="140"/>
    </location>
</feature>
<reference evidence="2 3" key="1">
    <citation type="journal article" date="2015" name="Fungal Genet. Biol.">
        <title>Evolution of novel wood decay mechanisms in Agaricales revealed by the genome sequences of Fistulina hepatica and Cylindrobasidium torrendii.</title>
        <authorList>
            <person name="Floudas D."/>
            <person name="Held B.W."/>
            <person name="Riley R."/>
            <person name="Nagy L.G."/>
            <person name="Koehler G."/>
            <person name="Ransdell A.S."/>
            <person name="Younus H."/>
            <person name="Chow J."/>
            <person name="Chiniquy J."/>
            <person name="Lipzen A."/>
            <person name="Tritt A."/>
            <person name="Sun H."/>
            <person name="Haridas S."/>
            <person name="LaButti K."/>
            <person name="Ohm R.A."/>
            <person name="Kues U."/>
            <person name="Blanchette R.A."/>
            <person name="Grigoriev I.V."/>
            <person name="Minto R.E."/>
            <person name="Hibbett D.S."/>
        </authorList>
    </citation>
    <scope>NUCLEOTIDE SEQUENCE [LARGE SCALE GENOMIC DNA]</scope>
    <source>
        <strain evidence="2 3">ATCC 64428</strain>
    </source>
</reference>
<feature type="transmembrane region" description="Helical" evidence="1">
    <location>
        <begin position="37"/>
        <end position="55"/>
    </location>
</feature>
<evidence type="ECO:0000313" key="2">
    <source>
        <dbReference type="EMBL" id="KIY52761.1"/>
    </source>
</evidence>
<feature type="transmembrane region" description="Helical" evidence="1">
    <location>
        <begin position="90"/>
        <end position="115"/>
    </location>
</feature>
<protein>
    <submittedName>
        <fullName evidence="2">Uncharacterized protein</fullName>
    </submittedName>
</protein>
<feature type="transmembrane region" description="Helical" evidence="1">
    <location>
        <begin position="6"/>
        <end position="30"/>
    </location>
</feature>
<dbReference type="EMBL" id="KN881630">
    <property type="protein sequence ID" value="KIY52761.1"/>
    <property type="molecule type" value="Genomic_DNA"/>
</dbReference>
<keyword evidence="1" id="KW-0812">Transmembrane</keyword>
<name>A0A0D7AN75_9AGAR</name>